<dbReference type="SUPFAM" id="SSF50978">
    <property type="entry name" value="WD40 repeat-like"/>
    <property type="match status" value="1"/>
</dbReference>
<dbReference type="Pfam" id="PF00400">
    <property type="entry name" value="WD40"/>
    <property type="match status" value="1"/>
</dbReference>
<feature type="repeat" description="WD" evidence="3">
    <location>
        <begin position="149"/>
        <end position="182"/>
    </location>
</feature>
<dbReference type="PANTHER" id="PTHR22847:SF637">
    <property type="entry name" value="WD REPEAT DOMAIN 5B"/>
    <property type="match status" value="1"/>
</dbReference>
<dbReference type="PROSITE" id="PS50294">
    <property type="entry name" value="WD_REPEATS_REGION"/>
    <property type="match status" value="1"/>
</dbReference>
<feature type="region of interest" description="Disordered" evidence="4">
    <location>
        <begin position="454"/>
        <end position="485"/>
    </location>
</feature>
<proteinExistence type="predicted"/>
<dbReference type="InterPro" id="IPR015943">
    <property type="entry name" value="WD40/YVTN_repeat-like_dom_sf"/>
</dbReference>
<evidence type="ECO:0000313" key="5">
    <source>
        <dbReference type="EMBL" id="PNH12012.1"/>
    </source>
</evidence>
<evidence type="ECO:0000256" key="4">
    <source>
        <dbReference type="SAM" id="MobiDB-lite"/>
    </source>
</evidence>
<dbReference type="GO" id="GO:1990234">
    <property type="term" value="C:transferase complex"/>
    <property type="evidence" value="ECO:0007669"/>
    <property type="project" value="UniProtKB-ARBA"/>
</dbReference>
<feature type="region of interest" description="Disordered" evidence="4">
    <location>
        <begin position="44"/>
        <end position="113"/>
    </location>
</feature>
<dbReference type="OrthoDB" id="5231159at2759"/>
<dbReference type="InterPro" id="IPR036322">
    <property type="entry name" value="WD40_repeat_dom_sf"/>
</dbReference>
<feature type="compositionally biased region" description="Gly residues" evidence="4">
    <location>
        <begin position="218"/>
        <end position="238"/>
    </location>
</feature>
<feature type="compositionally biased region" description="Low complexity" evidence="4">
    <location>
        <begin position="61"/>
        <end position="88"/>
    </location>
</feature>
<dbReference type="InterPro" id="IPR020472">
    <property type="entry name" value="WD40_PAC1"/>
</dbReference>
<dbReference type="Gene3D" id="2.130.10.10">
    <property type="entry name" value="YVTN repeat-like/Quinoprotein amine dehydrogenase"/>
    <property type="match status" value="3"/>
</dbReference>
<keyword evidence="2" id="KW-0677">Repeat</keyword>
<dbReference type="Proteomes" id="UP000236333">
    <property type="component" value="Unassembled WGS sequence"/>
</dbReference>
<comment type="caution">
    <text evidence="5">The sequence shown here is derived from an EMBL/GenBank/DDBJ whole genome shotgun (WGS) entry which is preliminary data.</text>
</comment>
<feature type="region of interest" description="Disordered" evidence="4">
    <location>
        <begin position="218"/>
        <end position="244"/>
    </location>
</feature>
<evidence type="ECO:0008006" key="7">
    <source>
        <dbReference type="Google" id="ProtNLM"/>
    </source>
</evidence>
<keyword evidence="6" id="KW-1185">Reference proteome</keyword>
<feature type="region of interest" description="Disordered" evidence="4">
    <location>
        <begin position="329"/>
        <end position="363"/>
    </location>
</feature>
<dbReference type="PRINTS" id="PR00320">
    <property type="entry name" value="GPROTEINBRPT"/>
</dbReference>
<evidence type="ECO:0000256" key="2">
    <source>
        <dbReference type="ARBA" id="ARBA00022737"/>
    </source>
</evidence>
<accession>A0A2J8AHL7</accession>
<dbReference type="InterPro" id="IPR001680">
    <property type="entry name" value="WD40_rpt"/>
</dbReference>
<dbReference type="PROSITE" id="PS50082">
    <property type="entry name" value="WD_REPEATS_2"/>
    <property type="match status" value="2"/>
</dbReference>
<gene>
    <name evidence="5" type="ORF">TSOC_001107</name>
</gene>
<evidence type="ECO:0000256" key="3">
    <source>
        <dbReference type="PROSITE-ProRule" id="PRU00221"/>
    </source>
</evidence>
<organism evidence="5 6">
    <name type="scientific">Tetrabaena socialis</name>
    <dbReference type="NCBI Taxonomy" id="47790"/>
    <lineage>
        <taxon>Eukaryota</taxon>
        <taxon>Viridiplantae</taxon>
        <taxon>Chlorophyta</taxon>
        <taxon>core chlorophytes</taxon>
        <taxon>Chlorophyceae</taxon>
        <taxon>CS clade</taxon>
        <taxon>Chlamydomonadales</taxon>
        <taxon>Tetrabaenaceae</taxon>
        <taxon>Tetrabaena</taxon>
    </lineage>
</organism>
<name>A0A2J8AHL7_9CHLO</name>
<dbReference type="PANTHER" id="PTHR22847">
    <property type="entry name" value="WD40 REPEAT PROTEIN"/>
    <property type="match status" value="1"/>
</dbReference>
<evidence type="ECO:0000313" key="6">
    <source>
        <dbReference type="Proteomes" id="UP000236333"/>
    </source>
</evidence>
<evidence type="ECO:0000256" key="1">
    <source>
        <dbReference type="ARBA" id="ARBA00022574"/>
    </source>
</evidence>
<feature type="compositionally biased region" description="Pro residues" evidence="4">
    <location>
        <begin position="332"/>
        <end position="356"/>
    </location>
</feature>
<sequence length="626" mass="63322">STDRRVAAWRYASDSSAPWASLEHPQEVTVVRFCYAPPPPATTHYQPHHLYTPPAADSETAGPPEGAAPVPPAHLQQQQQQHHPPGHAVRPDAVHLPGGGCTDPYGTQAEGLPAGSPYDPHWEDWVVSGCVDGAMRLWHLPSRQLLRVLSGHADVVWGMSALYGSSVLVSSSRDGTTKLWQLPPYAVMQAAVALPAGVEADEEAAAPAAPGGADAGGGAGGGGAGGAGGAGGGGGAEDGGAPPRAAAEPLEAMATLCGHSSAVLCMDAHRAPPGLVPRAAPPRAAGAEPPGGSPGGVVSAAGGAAARPEEVLAVHADMLASLTHLLNTSLVAPPPPPPPPPSAPPPPPAARRPPSPLYGGGGGGGALAGVSRLDKAAAAAAAAAGALPTWLVATGGADAVVRVWDLGSARCVCTLRGHTVGVLSVKFGHLPARTHPGDRNAPLLPPDLDVSSAAPPPPLTGLALPPGQYGAGIPTPTSTTADPNGGLVLQQRQRQVLPPCQRLVLVTGSVREVRVWDPVAGVCLAQLADHSGPVTTITMVHGVLVTLAMNDGLIAYRCNGLEDPVHHAFAAALAAHLEGLAVGSGTGDITYLDFRPRASPFPNPSSRQPQQQLRQMEGRSAFLLRF</sequence>
<dbReference type="EMBL" id="PGGS01000017">
    <property type="protein sequence ID" value="PNH12012.1"/>
    <property type="molecule type" value="Genomic_DNA"/>
</dbReference>
<keyword evidence="1 3" id="KW-0853">WD repeat</keyword>
<feature type="repeat" description="WD" evidence="3">
    <location>
        <begin position="391"/>
        <end position="414"/>
    </location>
</feature>
<reference evidence="5 6" key="1">
    <citation type="journal article" date="2017" name="Mol. Biol. Evol.">
        <title>The 4-celled Tetrabaena socialis nuclear genome reveals the essential components for genetic control of cell number at the origin of multicellularity in the volvocine lineage.</title>
        <authorList>
            <person name="Featherston J."/>
            <person name="Arakaki Y."/>
            <person name="Hanschen E.R."/>
            <person name="Ferris P.J."/>
            <person name="Michod R.E."/>
            <person name="Olson B.J.S.C."/>
            <person name="Nozaki H."/>
            <person name="Durand P.M."/>
        </authorList>
    </citation>
    <scope>NUCLEOTIDE SEQUENCE [LARGE SCALE GENOMIC DNA]</scope>
    <source>
        <strain evidence="5 6">NIES-571</strain>
    </source>
</reference>
<dbReference type="AlphaFoldDB" id="A0A2J8AHL7"/>
<dbReference type="SMART" id="SM00320">
    <property type="entry name" value="WD40"/>
    <property type="match status" value="4"/>
</dbReference>
<feature type="region of interest" description="Disordered" evidence="4">
    <location>
        <begin position="276"/>
        <end position="302"/>
    </location>
</feature>
<feature type="non-terminal residue" evidence="5">
    <location>
        <position position="1"/>
    </location>
</feature>
<protein>
    <recommendedName>
        <fullName evidence="7">WD repeat domain-containing protein</fullName>
    </recommendedName>
</protein>